<feature type="domain" description="CBS" evidence="2">
    <location>
        <begin position="132"/>
        <end position="187"/>
    </location>
</feature>
<dbReference type="CDD" id="cd02205">
    <property type="entry name" value="CBS_pair_SF"/>
    <property type="match status" value="1"/>
</dbReference>
<keyword evidence="3" id="KW-0436">Ligase</keyword>
<evidence type="ECO:0000313" key="3">
    <source>
        <dbReference type="EMBL" id="KUG19707.1"/>
    </source>
</evidence>
<name>A0A0W8FFQ1_9ZZZZ</name>
<dbReference type="PROSITE" id="PS51371">
    <property type="entry name" value="CBS"/>
    <property type="match status" value="2"/>
</dbReference>
<dbReference type="Pfam" id="PF00571">
    <property type="entry name" value="CBS"/>
    <property type="match status" value="3"/>
</dbReference>
<dbReference type="InterPro" id="IPR000644">
    <property type="entry name" value="CBS_dom"/>
</dbReference>
<dbReference type="InterPro" id="IPR046342">
    <property type="entry name" value="CBS_dom_sf"/>
</dbReference>
<dbReference type="InterPro" id="IPR051257">
    <property type="entry name" value="Diverse_CBS-Domain"/>
</dbReference>
<gene>
    <name evidence="3" type="ORF">ASZ90_010584</name>
</gene>
<evidence type="ECO:0000256" key="1">
    <source>
        <dbReference type="ARBA" id="ARBA00023122"/>
    </source>
</evidence>
<organism evidence="3">
    <name type="scientific">hydrocarbon metagenome</name>
    <dbReference type="NCBI Taxonomy" id="938273"/>
    <lineage>
        <taxon>unclassified sequences</taxon>
        <taxon>metagenomes</taxon>
        <taxon>ecological metagenomes</taxon>
    </lineage>
</organism>
<sequence>MKVAHDLIREIPTIKYNDFVTRARSLLRDDVFREIYVVDDRNRLLGYLDITAALKVTDTKSNVTAEGFLEEIASVHPETPLEEVALAIRRSLTNSAAVVDRDQTVRGGVLLSELFPILITRHKIRGQVSDYMSRHVVAIDPDEQIRKIYPLIVQSGFVSFPVVRSQEVIGIISRRDILRAGRVRMALKNAADTTVESIMTKPVITISPEASTETAAQLMVQYDISLLPVTEDRRIVGIIDRHDILNALAIKEVNHASER</sequence>
<proteinExistence type="predicted"/>
<dbReference type="SMART" id="SM00116">
    <property type="entry name" value="CBS"/>
    <property type="match status" value="4"/>
</dbReference>
<dbReference type="GO" id="GO:0004467">
    <property type="term" value="F:long-chain fatty acid-CoA ligase activity"/>
    <property type="evidence" value="ECO:0007669"/>
    <property type="project" value="UniProtKB-EC"/>
</dbReference>
<dbReference type="PANTHER" id="PTHR43080">
    <property type="entry name" value="CBS DOMAIN-CONTAINING PROTEIN CBSX3, MITOCHONDRIAL"/>
    <property type="match status" value="1"/>
</dbReference>
<reference evidence="3" key="1">
    <citation type="journal article" date="2015" name="Proc. Natl. Acad. Sci. U.S.A.">
        <title>Networks of energetic and metabolic interactions define dynamics in microbial communities.</title>
        <authorList>
            <person name="Embree M."/>
            <person name="Liu J.K."/>
            <person name="Al-Bassam M.M."/>
            <person name="Zengler K."/>
        </authorList>
    </citation>
    <scope>NUCLEOTIDE SEQUENCE</scope>
</reference>
<feature type="domain" description="CBS" evidence="2">
    <location>
        <begin position="199"/>
        <end position="257"/>
    </location>
</feature>
<dbReference type="AlphaFoldDB" id="A0A0W8FFQ1"/>
<keyword evidence="1" id="KW-0129">CBS domain</keyword>
<dbReference type="EMBL" id="LNQE01001264">
    <property type="protein sequence ID" value="KUG19707.1"/>
    <property type="molecule type" value="Genomic_DNA"/>
</dbReference>
<dbReference type="EC" id="6.2.1.3" evidence="3"/>
<dbReference type="SUPFAM" id="SSF54631">
    <property type="entry name" value="CBS-domain pair"/>
    <property type="match status" value="2"/>
</dbReference>
<dbReference type="Gene3D" id="3.10.580.10">
    <property type="entry name" value="CBS-domain"/>
    <property type="match status" value="2"/>
</dbReference>
<accession>A0A0W8FFQ1</accession>
<evidence type="ECO:0000259" key="2">
    <source>
        <dbReference type="PROSITE" id="PS51371"/>
    </source>
</evidence>
<comment type="caution">
    <text evidence="3">The sequence shown here is derived from an EMBL/GenBank/DDBJ whole genome shotgun (WGS) entry which is preliminary data.</text>
</comment>
<dbReference type="PANTHER" id="PTHR43080:SF2">
    <property type="entry name" value="CBS DOMAIN-CONTAINING PROTEIN"/>
    <property type="match status" value="1"/>
</dbReference>
<protein>
    <submittedName>
        <fullName evidence="3">Long-chain-fatty-acid--coa ligase</fullName>
        <ecNumber evidence="3">6.2.1.3</ecNumber>
    </submittedName>
</protein>